<sequence>MLYKTVTTHLRKMAIIKKILNELLALLTIFNLFYFDLFSSMPDLELNLIILFLAMMGIVILMEYFEFKKRNSDPFVYLRTNNDQYSQITRFIFGGLVISGTIVCSLMTDININFLFLVFVIGISTFTRGFFPVKTTKIKLVNPALVIDHLGKNYTLKMNSISGIKITENEIVFNLEPNQKHTVGFLALSETDIIKIKDILKLPIEK</sequence>
<evidence type="ECO:0000313" key="2">
    <source>
        <dbReference type="EMBL" id="SFC96192.1"/>
    </source>
</evidence>
<name>A0A1I1NG06_9FLAO</name>
<dbReference type="EMBL" id="FOKV01000031">
    <property type="protein sequence ID" value="SFC96192.1"/>
    <property type="molecule type" value="Genomic_DNA"/>
</dbReference>
<gene>
    <name evidence="2" type="ORF">SAMN04487907_1311</name>
</gene>
<reference evidence="3" key="1">
    <citation type="submission" date="2016-10" db="EMBL/GenBank/DDBJ databases">
        <authorList>
            <person name="Varghese N."/>
            <person name="Submissions S."/>
        </authorList>
    </citation>
    <scope>NUCLEOTIDE SEQUENCE [LARGE SCALE GENOMIC DNA]</scope>
    <source>
        <strain evidence="3">DSM 24499</strain>
    </source>
</reference>
<proteinExistence type="predicted"/>
<dbReference type="AlphaFoldDB" id="A0A1I1NG06"/>
<keyword evidence="1" id="KW-0472">Membrane</keyword>
<feature type="transmembrane region" description="Helical" evidence="1">
    <location>
        <begin position="114"/>
        <end position="131"/>
    </location>
</feature>
<keyword evidence="1" id="KW-1133">Transmembrane helix</keyword>
<evidence type="ECO:0000256" key="1">
    <source>
        <dbReference type="SAM" id="Phobius"/>
    </source>
</evidence>
<keyword evidence="3" id="KW-1185">Reference proteome</keyword>
<dbReference type="Proteomes" id="UP000199438">
    <property type="component" value="Unassembled WGS sequence"/>
</dbReference>
<evidence type="ECO:0000313" key="3">
    <source>
        <dbReference type="Proteomes" id="UP000199438"/>
    </source>
</evidence>
<protein>
    <submittedName>
        <fullName evidence="2">Uncharacterized protein</fullName>
    </submittedName>
</protein>
<feature type="transmembrane region" description="Helical" evidence="1">
    <location>
        <begin position="88"/>
        <end position="108"/>
    </location>
</feature>
<accession>A0A1I1NG06</accession>
<feature type="transmembrane region" description="Helical" evidence="1">
    <location>
        <begin position="20"/>
        <end position="40"/>
    </location>
</feature>
<keyword evidence="1" id="KW-0812">Transmembrane</keyword>
<organism evidence="2 3">
    <name type="scientific">Zunongwangia mangrovi</name>
    <dbReference type="NCBI Taxonomy" id="1334022"/>
    <lineage>
        <taxon>Bacteria</taxon>
        <taxon>Pseudomonadati</taxon>
        <taxon>Bacteroidota</taxon>
        <taxon>Flavobacteriia</taxon>
        <taxon>Flavobacteriales</taxon>
        <taxon>Flavobacteriaceae</taxon>
        <taxon>Zunongwangia</taxon>
    </lineage>
</organism>
<feature type="transmembrane region" description="Helical" evidence="1">
    <location>
        <begin position="46"/>
        <end position="67"/>
    </location>
</feature>